<sequence>MKLRDAEASFILDARIRRWYEEIFPKTLGFGNQELSLVQRRQMTVVRFHHLRLLVRRWQMVSLTYDSVTGRVSGDLAVQVVNQLATHKDEINLKSAFRFHMAACLGGATLILATLLVRPLSEVGLQDVETLYQQSFTQAVGMLRVIVANFQPAYRIATGLAPHPNNMATMLETLLAYPHLNFEPSLGVDVDDSTGMNSLDLLSWLSRDGSE</sequence>
<evidence type="ECO:0000313" key="1">
    <source>
        <dbReference type="EMBL" id="KZO90877.1"/>
    </source>
</evidence>
<proteinExistence type="predicted"/>
<dbReference type="STRING" id="1330018.A0A167GT32"/>
<accession>A0A167GT32</accession>
<dbReference type="EMBL" id="KV417332">
    <property type="protein sequence ID" value="KZO90877.1"/>
    <property type="molecule type" value="Genomic_DNA"/>
</dbReference>
<gene>
    <name evidence="1" type="ORF">CALVIDRAFT_568660</name>
</gene>
<reference evidence="1 2" key="1">
    <citation type="journal article" date="2016" name="Mol. Biol. Evol.">
        <title>Comparative Genomics of Early-Diverging Mushroom-Forming Fungi Provides Insights into the Origins of Lignocellulose Decay Capabilities.</title>
        <authorList>
            <person name="Nagy L.G."/>
            <person name="Riley R."/>
            <person name="Tritt A."/>
            <person name="Adam C."/>
            <person name="Daum C."/>
            <person name="Floudas D."/>
            <person name="Sun H."/>
            <person name="Yadav J.S."/>
            <person name="Pangilinan J."/>
            <person name="Larsson K.H."/>
            <person name="Matsuura K."/>
            <person name="Barry K."/>
            <person name="Labutti K."/>
            <person name="Kuo R."/>
            <person name="Ohm R.A."/>
            <person name="Bhattacharya S.S."/>
            <person name="Shirouzu T."/>
            <person name="Yoshinaga Y."/>
            <person name="Martin F.M."/>
            <person name="Grigoriev I.V."/>
            <person name="Hibbett D.S."/>
        </authorList>
    </citation>
    <scope>NUCLEOTIDE SEQUENCE [LARGE SCALE GENOMIC DNA]</scope>
    <source>
        <strain evidence="1 2">TUFC12733</strain>
    </source>
</reference>
<keyword evidence="2" id="KW-1185">Reference proteome</keyword>
<organism evidence="1 2">
    <name type="scientific">Calocera viscosa (strain TUFC12733)</name>
    <dbReference type="NCBI Taxonomy" id="1330018"/>
    <lineage>
        <taxon>Eukaryota</taxon>
        <taxon>Fungi</taxon>
        <taxon>Dikarya</taxon>
        <taxon>Basidiomycota</taxon>
        <taxon>Agaricomycotina</taxon>
        <taxon>Dacrymycetes</taxon>
        <taxon>Dacrymycetales</taxon>
        <taxon>Dacrymycetaceae</taxon>
        <taxon>Calocera</taxon>
    </lineage>
</organism>
<name>A0A167GT32_CALVF</name>
<dbReference type="AlphaFoldDB" id="A0A167GT32"/>
<protein>
    <submittedName>
        <fullName evidence="1">Uncharacterized protein</fullName>
    </submittedName>
</protein>
<dbReference type="Proteomes" id="UP000076738">
    <property type="component" value="Unassembled WGS sequence"/>
</dbReference>
<evidence type="ECO:0000313" key="2">
    <source>
        <dbReference type="Proteomes" id="UP000076738"/>
    </source>
</evidence>